<dbReference type="InterPro" id="IPR007110">
    <property type="entry name" value="Ig-like_dom"/>
</dbReference>
<evidence type="ECO:0000313" key="3">
    <source>
        <dbReference type="EMBL" id="KAK7284178.1"/>
    </source>
</evidence>
<gene>
    <name evidence="3" type="ORF">RJT34_18919</name>
</gene>
<dbReference type="PANTHER" id="PTHR33443:SF35">
    <property type="entry name" value="VQ DOMAIN-CONTAINING PROTEIN"/>
    <property type="match status" value="1"/>
</dbReference>
<accession>A0AAN9P2M8</accession>
<protein>
    <recommendedName>
        <fullName evidence="2">Ig-like domain-containing protein</fullName>
    </recommendedName>
</protein>
<dbReference type="PANTHER" id="PTHR33443">
    <property type="entry name" value="ZGC:112980"/>
    <property type="match status" value="1"/>
</dbReference>
<name>A0AAN9P2M8_CLITE</name>
<organism evidence="3 4">
    <name type="scientific">Clitoria ternatea</name>
    <name type="common">Butterfly pea</name>
    <dbReference type="NCBI Taxonomy" id="43366"/>
    <lineage>
        <taxon>Eukaryota</taxon>
        <taxon>Viridiplantae</taxon>
        <taxon>Streptophyta</taxon>
        <taxon>Embryophyta</taxon>
        <taxon>Tracheophyta</taxon>
        <taxon>Spermatophyta</taxon>
        <taxon>Magnoliopsida</taxon>
        <taxon>eudicotyledons</taxon>
        <taxon>Gunneridae</taxon>
        <taxon>Pentapetalae</taxon>
        <taxon>rosids</taxon>
        <taxon>fabids</taxon>
        <taxon>Fabales</taxon>
        <taxon>Fabaceae</taxon>
        <taxon>Papilionoideae</taxon>
        <taxon>50 kb inversion clade</taxon>
        <taxon>NPAAA clade</taxon>
        <taxon>indigoferoid/millettioid clade</taxon>
        <taxon>Phaseoleae</taxon>
        <taxon>Clitoria</taxon>
    </lineage>
</organism>
<dbReference type="PROSITE" id="PS50835">
    <property type="entry name" value="IG_LIKE"/>
    <property type="match status" value="1"/>
</dbReference>
<feature type="region of interest" description="Disordered" evidence="1">
    <location>
        <begin position="1"/>
        <end position="23"/>
    </location>
</feature>
<keyword evidence="4" id="KW-1185">Reference proteome</keyword>
<proteinExistence type="predicted"/>
<comment type="caution">
    <text evidence="3">The sequence shown here is derived from an EMBL/GenBank/DDBJ whole genome shotgun (WGS) entry which is preliminary data.</text>
</comment>
<evidence type="ECO:0000313" key="4">
    <source>
        <dbReference type="Proteomes" id="UP001359559"/>
    </source>
</evidence>
<evidence type="ECO:0000256" key="1">
    <source>
        <dbReference type="SAM" id="MobiDB-lite"/>
    </source>
</evidence>
<feature type="compositionally biased region" description="Basic and acidic residues" evidence="1">
    <location>
        <begin position="53"/>
        <end position="63"/>
    </location>
</feature>
<evidence type="ECO:0000259" key="2">
    <source>
        <dbReference type="PROSITE" id="PS50835"/>
    </source>
</evidence>
<dbReference type="InterPro" id="IPR053234">
    <property type="entry name" value="RPM1_Interactor"/>
</dbReference>
<dbReference type="Proteomes" id="UP001359559">
    <property type="component" value="Unassembled WGS sequence"/>
</dbReference>
<feature type="region of interest" description="Disordered" evidence="1">
    <location>
        <begin position="53"/>
        <end position="82"/>
    </location>
</feature>
<sequence>MPLVLYASCDEGEEEKDETCLEEKGERSINLEWVKEIMGMSDEEPNEVVVLEEVKKKPEDKSKSSISTPAMKNVDDDDDDEDDCVVLDGDPENRVTSVDDSPTESDEVFVVAEKGQIACRDYPHPRHLCAKFPFSSTPNERHCDQCHCYVCDSLAPCLKWGNGLSSLDHCHATDKSEIWITMRKNFKLGMTAPVPASTNYGTLGNVRNAQHNHIMPLDIMLLSPNPMLLNQTSRSTVAHAYPVNLIPQNQASRPMIRHPCPSLDSSLQNQVSRTNTVPECSLSTNFRTPYGSNNGRCQVSGSTLVRNRYQSHSVPRQLLGVRNHAIQRARRHAASILGHQFLHSHHMNHSSQAVSGLSTHVNPAQQYDRLHAASGFPNNTICYYGQNDAWHPKSVFHPHPSSELNNLSSLSNYTAGYETQAYHQSNDNPNLYAYCVQGNGAPSNYVTGLSRNQVLNQQEMGSHAWKYCCQQKLCYESQIESAMKADCSAFDSRCVEYTSQSKSCLQSSGCMNTSPSLKETCTQFTGSTNLGSVDDVVQWLLDDENSVPDGDLASQMNIPSPDFSALDAGMLLSDFDNSWNYLAHV</sequence>
<dbReference type="AlphaFoldDB" id="A0AAN9P2M8"/>
<feature type="domain" description="Ig-like" evidence="2">
    <location>
        <begin position="2"/>
        <end position="96"/>
    </location>
</feature>
<reference evidence="3 4" key="1">
    <citation type="submission" date="2024-01" db="EMBL/GenBank/DDBJ databases">
        <title>The genomes of 5 underutilized Papilionoideae crops provide insights into root nodulation and disease resistance.</title>
        <authorList>
            <person name="Yuan L."/>
        </authorList>
    </citation>
    <scope>NUCLEOTIDE SEQUENCE [LARGE SCALE GENOMIC DNA]</scope>
    <source>
        <strain evidence="3">LY-2023</strain>
        <tissue evidence="3">Leaf</tissue>
    </source>
</reference>
<dbReference type="EMBL" id="JAYKXN010000005">
    <property type="protein sequence ID" value="KAK7284178.1"/>
    <property type="molecule type" value="Genomic_DNA"/>
</dbReference>